<evidence type="ECO:0000256" key="3">
    <source>
        <dbReference type="ARBA" id="ARBA00023145"/>
    </source>
</evidence>
<comment type="similarity">
    <text evidence="1">Belongs to the peptidase S45 family.</text>
</comment>
<dbReference type="InterPro" id="IPR014395">
    <property type="entry name" value="Pen/GL7ACA/AHL_acylase"/>
</dbReference>
<evidence type="ECO:0000256" key="2">
    <source>
        <dbReference type="ARBA" id="ARBA00022801"/>
    </source>
</evidence>
<reference evidence="7 8" key="1">
    <citation type="submission" date="2016-10" db="EMBL/GenBank/DDBJ databases">
        <authorList>
            <person name="de Groot N.N."/>
        </authorList>
    </citation>
    <scope>NUCLEOTIDE SEQUENCE [LARGE SCALE GENOMIC DNA]</scope>
    <source>
        <strain evidence="7 8">CPCC 100156</strain>
    </source>
</reference>
<evidence type="ECO:0000313" key="8">
    <source>
        <dbReference type="Proteomes" id="UP000198925"/>
    </source>
</evidence>
<evidence type="ECO:0000256" key="5">
    <source>
        <dbReference type="PIRSR" id="PIRSR001227-2"/>
    </source>
</evidence>
<dbReference type="InterPro" id="IPR029055">
    <property type="entry name" value="Ntn_hydrolases_N"/>
</dbReference>
<dbReference type="CDD" id="cd03747">
    <property type="entry name" value="Ntn_PGA_like"/>
    <property type="match status" value="1"/>
</dbReference>
<proteinExistence type="inferred from homology"/>
<organism evidence="7 8">
    <name type="scientific">Belnapia rosea</name>
    <dbReference type="NCBI Taxonomy" id="938405"/>
    <lineage>
        <taxon>Bacteria</taxon>
        <taxon>Pseudomonadati</taxon>
        <taxon>Pseudomonadota</taxon>
        <taxon>Alphaproteobacteria</taxon>
        <taxon>Acetobacterales</taxon>
        <taxon>Roseomonadaceae</taxon>
        <taxon>Belnapia</taxon>
    </lineage>
</organism>
<dbReference type="EMBL" id="FMZX01000012">
    <property type="protein sequence ID" value="SDD80366.1"/>
    <property type="molecule type" value="Genomic_DNA"/>
</dbReference>
<dbReference type="PANTHER" id="PTHR34218:SF4">
    <property type="entry name" value="ACYL-HOMOSERINE LACTONE ACYLASE QUIP"/>
    <property type="match status" value="1"/>
</dbReference>
<sequence>MLLRRLSPLRWLRRLGLGLLALLLLATASLAGAIWWSLPGGGGELRLAGLTGPVEITLDAHGIPRIVAADERDAAMALGWLHARDRMFQMELMRRGAAGRLAELAGPAALRLDRFTRTLGLARRAEADMAAQAPETRAVLEAYAAGVNAWIAAKGRFAAPEFLALGTPEPWRPEHSLLWGKVMGLWLSGNWRSELDRARLAAILSPERLQDLFPAEASAGRPDDPRAALDPAALARLAAVLPRFPEPGTLPASASNAWAVAGSRSISGAPLLASDPHLGFQAPILWYLARIDLADGRMLAGATSPGVPFLVIGRNARLAWGFTTTQSDTQDVFIERLAGQDAYDTPEGPRPFTVIEERIAVRGAEPELLRVRETRHGPVISDLDGSSRQDGTVLAVAMANLAPGDTAATGLHALNRAGSVAEARAAAERITSPSQNLMAADIDGHLGLLLTGRTPMRLSGHGTQPVPGWNGVHDWAGWVDFDALPHRADPSSGMLANANNRVAPPGHPVFLGHDWIADWRFRRIGTLLELRPKHDALNFTAMQRDTVSPFARSLTGPGSLLSTLPMAAGMPGQAQGMLLAWDGDVAADRPEPLLFNAWVKRLGRLALAAGGVPDELAAPHAAFLSLVLAPGNRGAAWCGGDCSALAARALAEAVADLAASLGGTPSGWRWGAVHRAVFEHPLLRALPGLDSLVRLEAASGGDEWTVARGGLRGGQGLDAWQHVHGAGLRLVADLADTDATYAIIATGQSGHPLSRHWSDLLPAWRDGGTVQLGRRPTEPAPSFRLRP</sequence>
<protein>
    <submittedName>
        <fullName evidence="7">Penicillin amidase</fullName>
    </submittedName>
</protein>
<dbReference type="Gene3D" id="1.10.1400.10">
    <property type="match status" value="1"/>
</dbReference>
<gene>
    <name evidence="7" type="ORF">SAMN04487779_1012146</name>
</gene>
<comment type="cofactor">
    <cofactor evidence="5">
        <name>Ca(2+)</name>
        <dbReference type="ChEBI" id="CHEBI:29108"/>
    </cofactor>
    <text evidence="5">Binds 1 Ca(2+) ion per dimer.</text>
</comment>
<dbReference type="PANTHER" id="PTHR34218">
    <property type="entry name" value="PEPTIDASE S45 PENICILLIN AMIDASE"/>
    <property type="match status" value="1"/>
</dbReference>
<keyword evidence="3" id="KW-0865">Zymogen</keyword>
<dbReference type="SUPFAM" id="SSF56235">
    <property type="entry name" value="N-terminal nucleophile aminohydrolases (Ntn hydrolases)"/>
    <property type="match status" value="1"/>
</dbReference>
<keyword evidence="5" id="KW-0106">Calcium</keyword>
<dbReference type="GO" id="GO:0046872">
    <property type="term" value="F:metal ion binding"/>
    <property type="evidence" value="ECO:0007669"/>
    <property type="project" value="UniProtKB-KW"/>
</dbReference>
<dbReference type="InterPro" id="IPR023343">
    <property type="entry name" value="Penicillin_amidase_dom1"/>
</dbReference>
<feature type="active site" description="Nucleophile" evidence="4">
    <location>
        <position position="255"/>
    </location>
</feature>
<dbReference type="Gene3D" id="1.10.439.10">
    <property type="entry name" value="Penicillin Amidohydrolase, domain 1"/>
    <property type="match status" value="1"/>
</dbReference>
<dbReference type="Gene3D" id="3.60.20.10">
    <property type="entry name" value="Glutamine Phosphoribosylpyrophosphate, subunit 1, domain 1"/>
    <property type="match status" value="1"/>
</dbReference>
<dbReference type="InterPro" id="IPR043147">
    <property type="entry name" value="Penicillin_amidase_A-knob"/>
</dbReference>
<dbReference type="GO" id="GO:0016811">
    <property type="term" value="F:hydrolase activity, acting on carbon-nitrogen (but not peptide) bonds, in linear amides"/>
    <property type="evidence" value="ECO:0007669"/>
    <property type="project" value="InterPro"/>
</dbReference>
<evidence type="ECO:0000256" key="4">
    <source>
        <dbReference type="PIRSR" id="PIRSR001227-1"/>
    </source>
</evidence>
<keyword evidence="2" id="KW-0378">Hydrolase</keyword>
<dbReference type="PIRSF" id="PIRSF001227">
    <property type="entry name" value="Pen_acylase"/>
    <property type="match status" value="1"/>
</dbReference>
<dbReference type="RefSeq" id="WP_090664235.1">
    <property type="nucleotide sequence ID" value="NZ_FMZX01000012.1"/>
</dbReference>
<evidence type="ECO:0000256" key="1">
    <source>
        <dbReference type="ARBA" id="ARBA00006586"/>
    </source>
</evidence>
<dbReference type="Pfam" id="PF01804">
    <property type="entry name" value="Penicil_amidase"/>
    <property type="match status" value="1"/>
</dbReference>
<evidence type="ECO:0000256" key="6">
    <source>
        <dbReference type="SAM" id="MobiDB-lite"/>
    </source>
</evidence>
<feature type="binding site" evidence="5">
    <location>
        <position position="194"/>
    </location>
    <ligand>
        <name>Ca(2+)</name>
        <dbReference type="ChEBI" id="CHEBI:29108"/>
    </ligand>
</feature>
<keyword evidence="8" id="KW-1185">Reference proteome</keyword>
<dbReference type="GO" id="GO:0017000">
    <property type="term" value="P:antibiotic biosynthetic process"/>
    <property type="evidence" value="ECO:0007669"/>
    <property type="project" value="InterPro"/>
</dbReference>
<accession>A0A1G6XSN9</accession>
<dbReference type="Proteomes" id="UP000198925">
    <property type="component" value="Unassembled WGS sequence"/>
</dbReference>
<keyword evidence="5" id="KW-0479">Metal-binding</keyword>
<evidence type="ECO:0000313" key="7">
    <source>
        <dbReference type="EMBL" id="SDD80366.1"/>
    </source>
</evidence>
<name>A0A1G6XSN9_9PROT</name>
<dbReference type="STRING" id="938405.SAMN02927895_03571"/>
<dbReference type="InterPro" id="IPR002692">
    <property type="entry name" value="S45"/>
</dbReference>
<dbReference type="InterPro" id="IPR043146">
    <property type="entry name" value="Penicillin_amidase_N_B-knob"/>
</dbReference>
<feature type="region of interest" description="Disordered" evidence="6">
    <location>
        <begin position="768"/>
        <end position="787"/>
    </location>
</feature>
<dbReference type="Gene3D" id="2.30.120.10">
    <property type="match status" value="1"/>
</dbReference>
<feature type="binding site" evidence="5">
    <location>
        <position position="328"/>
    </location>
    <ligand>
        <name>Ca(2+)</name>
        <dbReference type="ChEBI" id="CHEBI:29108"/>
    </ligand>
</feature>
<dbReference type="AlphaFoldDB" id="A0A1G6XSN9"/>
<feature type="binding site" evidence="5">
    <location>
        <position position="331"/>
    </location>
    <ligand>
        <name>Ca(2+)</name>
        <dbReference type="ChEBI" id="CHEBI:29108"/>
    </ligand>
</feature>